<organism evidence="1 2">
    <name type="scientific">Clonostachys solani</name>
    <dbReference type="NCBI Taxonomy" id="160281"/>
    <lineage>
        <taxon>Eukaryota</taxon>
        <taxon>Fungi</taxon>
        <taxon>Dikarya</taxon>
        <taxon>Ascomycota</taxon>
        <taxon>Pezizomycotina</taxon>
        <taxon>Sordariomycetes</taxon>
        <taxon>Hypocreomycetidae</taxon>
        <taxon>Hypocreales</taxon>
        <taxon>Bionectriaceae</taxon>
        <taxon>Clonostachys</taxon>
    </lineage>
</organism>
<dbReference type="Proteomes" id="UP000775872">
    <property type="component" value="Unassembled WGS sequence"/>
</dbReference>
<sequence length="110" mass="12482">MRSKISLKRWHGHSMLYTGSWPDRDDTIRAVPVLIIMIPHVVPPPSKELSSDLGLISTSSPHIIVHRYVKTSAVLKQKLGDFLRERFRLKAYGTAIHEGNPVNDCRLAKQ</sequence>
<accession>A0A9P0EP58</accession>
<keyword evidence="2" id="KW-1185">Reference proteome</keyword>
<evidence type="ECO:0000313" key="2">
    <source>
        <dbReference type="Proteomes" id="UP000775872"/>
    </source>
</evidence>
<name>A0A9P0EP58_9HYPO</name>
<comment type="caution">
    <text evidence="1">The sequence shown here is derived from an EMBL/GenBank/DDBJ whole genome shotgun (WGS) entry which is preliminary data.</text>
</comment>
<dbReference type="EMBL" id="CABFOC020000051">
    <property type="protein sequence ID" value="CAH0054655.1"/>
    <property type="molecule type" value="Genomic_DNA"/>
</dbReference>
<reference evidence="1" key="1">
    <citation type="submission" date="2021-10" db="EMBL/GenBank/DDBJ databases">
        <authorList>
            <person name="Piombo E."/>
        </authorList>
    </citation>
    <scope>NUCLEOTIDE SEQUENCE</scope>
</reference>
<proteinExistence type="predicted"/>
<dbReference type="AlphaFoldDB" id="A0A9P0EP58"/>
<protein>
    <submittedName>
        <fullName evidence="1">Uncharacterized protein</fullName>
    </submittedName>
</protein>
<evidence type="ECO:0000313" key="1">
    <source>
        <dbReference type="EMBL" id="CAH0054655.1"/>
    </source>
</evidence>
<gene>
    <name evidence="1" type="ORF">CSOL1703_00016724</name>
</gene>